<dbReference type="EMBL" id="QRAL01000009">
    <property type="protein sequence ID" value="RSU57192.1"/>
    <property type="molecule type" value="Genomic_DNA"/>
</dbReference>
<dbReference type="Pfam" id="PF10618">
    <property type="entry name" value="Tail_tube"/>
    <property type="match status" value="1"/>
</dbReference>
<comment type="caution">
    <text evidence="1">The sequence shown here is derived from an EMBL/GenBank/DDBJ whole genome shotgun (WGS) entry which is preliminary data.</text>
</comment>
<evidence type="ECO:0000313" key="1">
    <source>
        <dbReference type="EMBL" id="RSU57192.1"/>
    </source>
</evidence>
<protein>
    <recommendedName>
        <fullName evidence="3">Phage tail protein</fullName>
    </recommendedName>
</protein>
<gene>
    <name evidence="1" type="ORF">DAH51_10290</name>
</gene>
<evidence type="ECO:0008006" key="3">
    <source>
        <dbReference type="Google" id="ProtNLM"/>
    </source>
</evidence>
<name>A0A430BWU1_SPHYA</name>
<dbReference type="AlphaFoldDB" id="A0A430BWU1"/>
<accession>A0A430BWU1</accession>
<evidence type="ECO:0000313" key="2">
    <source>
        <dbReference type="Proteomes" id="UP000287401"/>
    </source>
</evidence>
<dbReference type="Proteomes" id="UP000287401">
    <property type="component" value="Unassembled WGS sequence"/>
</dbReference>
<organism evidence="1 2">
    <name type="scientific">Sphingobium yanoikuyae</name>
    <name type="common">Sphingomonas yanoikuyae</name>
    <dbReference type="NCBI Taxonomy" id="13690"/>
    <lineage>
        <taxon>Bacteria</taxon>
        <taxon>Pseudomonadati</taxon>
        <taxon>Pseudomonadota</taxon>
        <taxon>Alphaproteobacteria</taxon>
        <taxon>Sphingomonadales</taxon>
        <taxon>Sphingomonadaceae</taxon>
        <taxon>Sphingobium</taxon>
    </lineage>
</organism>
<dbReference type="RefSeq" id="WP_125998196.1">
    <property type="nucleotide sequence ID" value="NZ_QRAL01000009.1"/>
</dbReference>
<dbReference type="InterPro" id="IPR019596">
    <property type="entry name" value="Phage_Mu_GpM_tail_tub"/>
</dbReference>
<reference evidence="1 2" key="1">
    <citation type="submission" date="2018-07" db="EMBL/GenBank/DDBJ databases">
        <title>Genomic and Epidemiologic Investigation of an Indolent Hospital Outbreak.</title>
        <authorList>
            <person name="Johnson R.C."/>
            <person name="Deming C."/>
            <person name="Conlan S."/>
            <person name="Zellmer C.J."/>
            <person name="Michelin A.V."/>
            <person name="Lee-Lin S."/>
            <person name="Thomas P.J."/>
            <person name="Park M."/>
            <person name="Weingarten R.A."/>
            <person name="Less J."/>
            <person name="Dekker J.P."/>
            <person name="Frank K.M."/>
            <person name="Musser K.A."/>
            <person name="Mcquiston J.R."/>
            <person name="Henderson D.K."/>
            <person name="Lau A.F."/>
            <person name="Palmore T.N."/>
            <person name="Segre J.A."/>
        </authorList>
    </citation>
    <scope>NUCLEOTIDE SEQUENCE [LARGE SCALE GENOMIC DNA]</scope>
    <source>
        <strain evidence="1 2">SK-NIH.Env6_1116</strain>
    </source>
</reference>
<proteinExistence type="predicted"/>
<sequence length="123" mass="13019">MAKNQVIGRAKIMVDGQVIATGSGNTTFDKGGVTREPVPGDYDASAFRVSGQKPAKLEISILTKQGYTAEQWEAIVDSTITVEFDNGQTYVMRSAYSEGAPPITTSDGLAKAVAYAGVAERVK</sequence>